<organism evidence="2">
    <name type="scientific">Bosea sp. NBC_00436</name>
    <dbReference type="NCBI Taxonomy" id="2969620"/>
    <lineage>
        <taxon>Bacteria</taxon>
        <taxon>Pseudomonadati</taxon>
        <taxon>Pseudomonadota</taxon>
        <taxon>Alphaproteobacteria</taxon>
        <taxon>Hyphomicrobiales</taxon>
        <taxon>Boseaceae</taxon>
        <taxon>Bosea</taxon>
    </lineage>
</organism>
<dbReference type="EMBL" id="CP102774">
    <property type="protein sequence ID" value="UZF86963.1"/>
    <property type="molecule type" value="Genomic_DNA"/>
</dbReference>
<gene>
    <name evidence="2" type="ORF">NWE54_24945</name>
</gene>
<dbReference type="Gene3D" id="3.90.550.10">
    <property type="entry name" value="Spore Coat Polysaccharide Biosynthesis Protein SpsA, Chain A"/>
    <property type="match status" value="1"/>
</dbReference>
<accession>A0A9E7ZLD6</accession>
<protein>
    <submittedName>
        <fullName evidence="2">Glycosyltransferase</fullName>
        <ecNumber evidence="2">2.4.-.-</ecNumber>
    </submittedName>
</protein>
<dbReference type="AlphaFoldDB" id="A0A9E7ZLD6"/>
<evidence type="ECO:0000313" key="2">
    <source>
        <dbReference type="EMBL" id="UZF86963.1"/>
    </source>
</evidence>
<name>A0A9E7ZLD6_9HYPH</name>
<feature type="domain" description="Glycosyltransferase 2-like" evidence="1">
    <location>
        <begin position="14"/>
        <end position="122"/>
    </location>
</feature>
<keyword evidence="2" id="KW-0328">Glycosyltransferase</keyword>
<keyword evidence="2" id="KW-0808">Transferase</keyword>
<dbReference type="InterPro" id="IPR001173">
    <property type="entry name" value="Glyco_trans_2-like"/>
</dbReference>
<dbReference type="PANTHER" id="PTHR22916:SF3">
    <property type="entry name" value="UDP-GLCNAC:BETAGAL BETA-1,3-N-ACETYLGLUCOSAMINYLTRANSFERASE-LIKE PROTEIN 1"/>
    <property type="match status" value="1"/>
</dbReference>
<dbReference type="Pfam" id="PF00535">
    <property type="entry name" value="Glycos_transf_2"/>
    <property type="match status" value="1"/>
</dbReference>
<sequence>MSQRAETIHLPKVSVLTAAYNAAEFIRETIESVAAQTYRSVEHIVVDDGSPDETAAVAAEYEGRPGFRLIRQHNQGEAVALNRALEASTGDYVVAVSADDPIRPSLLEAAVSLLETNPSLAAVYPDWEIIDEKSCVISSVRVQEFSLAAMVIQHVCLAGPGTVIRKAALADMIFRDPTLRFKNDFDLWLRLGARAPMCRLPGIHAAWRRHPGGATSAKRGRIMAEEHIEVIRRAYERPGLPPDILQRRDLAFSVAHYWAGLQGLHSSEANGRRHMLRSLKLASRWPNDFHPETRRAWSRVAFLLAEPASRWIYDAGLALGLRLPRG</sequence>
<reference evidence="2" key="1">
    <citation type="submission" date="2022-08" db="EMBL/GenBank/DDBJ databases">
        <title>Complete Genome Sequences of 2 Bosea sp. soil isolates.</title>
        <authorList>
            <person name="Alvarez Arevalo M."/>
            <person name="Sterndorff E.B."/>
            <person name="Faurdal D."/>
            <person name="Joergensen T.S."/>
            <person name="Weber T."/>
        </authorList>
    </citation>
    <scope>NUCLEOTIDE SEQUENCE</scope>
    <source>
        <strain evidence="2">NBC_00436</strain>
    </source>
</reference>
<dbReference type="PANTHER" id="PTHR22916">
    <property type="entry name" value="GLYCOSYLTRANSFERASE"/>
    <property type="match status" value="1"/>
</dbReference>
<proteinExistence type="predicted"/>
<evidence type="ECO:0000259" key="1">
    <source>
        <dbReference type="Pfam" id="PF00535"/>
    </source>
</evidence>
<dbReference type="GO" id="GO:0016758">
    <property type="term" value="F:hexosyltransferase activity"/>
    <property type="evidence" value="ECO:0007669"/>
    <property type="project" value="UniProtKB-ARBA"/>
</dbReference>
<dbReference type="SUPFAM" id="SSF53448">
    <property type="entry name" value="Nucleotide-diphospho-sugar transferases"/>
    <property type="match status" value="1"/>
</dbReference>
<dbReference type="InterPro" id="IPR029044">
    <property type="entry name" value="Nucleotide-diphossugar_trans"/>
</dbReference>
<dbReference type="EC" id="2.4.-.-" evidence="2"/>